<evidence type="ECO:0000313" key="1">
    <source>
        <dbReference type="EMBL" id="OIW21265.1"/>
    </source>
</evidence>
<comment type="caution">
    <text evidence="1">The sequence shown here is derived from an EMBL/GenBank/DDBJ whole genome shotgun (WGS) entry which is preliminary data.</text>
</comment>
<evidence type="ECO:0000313" key="2">
    <source>
        <dbReference type="Proteomes" id="UP000188354"/>
    </source>
</evidence>
<protein>
    <submittedName>
        <fullName evidence="1">Uncharacterized protein</fullName>
    </submittedName>
</protein>
<accession>A0A394DDN4</accession>
<gene>
    <name evidence="1" type="ORF">TanjilG_31380</name>
</gene>
<dbReference type="Gramene" id="OIW21265">
    <property type="protein sequence ID" value="OIW21265"/>
    <property type="gene ID" value="TanjilG_31380"/>
</dbReference>
<name>A0A394DDN4_LUPAN</name>
<dbReference type="AlphaFoldDB" id="A0A394DDN4"/>
<sequence length="64" mass="7559">MVTSTSDLVKVKVNGYDNNREENNLELEDEHVEKLLKPSTKEQLHTHIKKDIEKKISIWLHQFS</sequence>
<organism evidence="1 2">
    <name type="scientific">Lupinus angustifolius</name>
    <name type="common">Narrow-leaved blue lupine</name>
    <dbReference type="NCBI Taxonomy" id="3871"/>
    <lineage>
        <taxon>Eukaryota</taxon>
        <taxon>Viridiplantae</taxon>
        <taxon>Streptophyta</taxon>
        <taxon>Embryophyta</taxon>
        <taxon>Tracheophyta</taxon>
        <taxon>Spermatophyta</taxon>
        <taxon>Magnoliopsida</taxon>
        <taxon>eudicotyledons</taxon>
        <taxon>Gunneridae</taxon>
        <taxon>Pentapetalae</taxon>
        <taxon>rosids</taxon>
        <taxon>fabids</taxon>
        <taxon>Fabales</taxon>
        <taxon>Fabaceae</taxon>
        <taxon>Papilionoideae</taxon>
        <taxon>50 kb inversion clade</taxon>
        <taxon>genistoids sensu lato</taxon>
        <taxon>core genistoids</taxon>
        <taxon>Genisteae</taxon>
        <taxon>Lupinus</taxon>
    </lineage>
</organism>
<proteinExistence type="predicted"/>
<dbReference type="EMBL" id="MLAU01021704">
    <property type="protein sequence ID" value="OIW21265.1"/>
    <property type="molecule type" value="Genomic_DNA"/>
</dbReference>
<keyword evidence="2" id="KW-1185">Reference proteome</keyword>
<dbReference type="Proteomes" id="UP000188354">
    <property type="component" value="Unassembled WGS sequence"/>
</dbReference>
<reference evidence="1 2" key="1">
    <citation type="journal article" date="2017" name="Plant Biotechnol. J.">
        <title>A comprehensive draft genome sequence for lupin (Lupinus angustifolius), an emerging health food: insights into plant-microbe interactions and legume evolution.</title>
        <authorList>
            <person name="Hane J.K."/>
            <person name="Ming Y."/>
            <person name="Kamphuis L.G."/>
            <person name="Nelson M.N."/>
            <person name="Garg G."/>
            <person name="Atkins C.A."/>
            <person name="Bayer P.E."/>
            <person name="Bravo A."/>
            <person name="Bringans S."/>
            <person name="Cannon S."/>
            <person name="Edwards D."/>
            <person name="Foley R."/>
            <person name="Gao L.L."/>
            <person name="Harrison M.J."/>
            <person name="Huang W."/>
            <person name="Hurgobin B."/>
            <person name="Li S."/>
            <person name="Liu C.W."/>
            <person name="McGrath A."/>
            <person name="Morahan G."/>
            <person name="Murray J."/>
            <person name="Weller J."/>
            <person name="Jian J."/>
            <person name="Singh K.B."/>
        </authorList>
    </citation>
    <scope>NUCLEOTIDE SEQUENCE [LARGE SCALE GENOMIC DNA]</scope>
    <source>
        <strain evidence="2">cv. Tanjil</strain>
        <tissue evidence="1">Whole plant</tissue>
    </source>
</reference>